<dbReference type="Proteomes" id="UP000216008">
    <property type="component" value="Unassembled WGS sequence"/>
</dbReference>
<name>A0A267M8Q0_LACJH</name>
<reference evidence="2 3" key="1">
    <citation type="submission" date="2017-05" db="EMBL/GenBank/DDBJ databases">
        <title>Lactobacillus johnsonii from commercial turkeys.</title>
        <authorList>
            <person name="Johnson T.J."/>
            <person name="Youmans B."/>
        </authorList>
    </citation>
    <scope>NUCLEOTIDE SEQUENCE [LARGE SCALE GENOMIC DNA]</scope>
    <source>
        <strain evidence="2 3">UMNLJ114</strain>
    </source>
</reference>
<keyword evidence="1" id="KW-0472">Membrane</keyword>
<dbReference type="EMBL" id="NIBD01000028">
    <property type="protein sequence ID" value="PAB55215.1"/>
    <property type="molecule type" value="Genomic_DNA"/>
</dbReference>
<protein>
    <submittedName>
        <fullName evidence="2">Uncharacterized protein</fullName>
    </submittedName>
</protein>
<sequence length="132" mass="15120">MKDLLVNLRRNFQYVLVGLAMIGNGTTLFVDRNYFYWPPQYSDLMNDQRIDMLMCLTGIALVILAMRNFHKIKHSEMLTGLLLGLSAFLVMSMITVEITHTVGAGEFRMSKTAVDDIILLMGIIYVRRTGRR</sequence>
<feature type="transmembrane region" description="Helical" evidence="1">
    <location>
        <begin position="78"/>
        <end position="96"/>
    </location>
</feature>
<evidence type="ECO:0000313" key="2">
    <source>
        <dbReference type="EMBL" id="PAB55215.1"/>
    </source>
</evidence>
<evidence type="ECO:0000313" key="3">
    <source>
        <dbReference type="Proteomes" id="UP000216008"/>
    </source>
</evidence>
<accession>A0A267M8Q0</accession>
<feature type="transmembrane region" description="Helical" evidence="1">
    <location>
        <begin position="12"/>
        <end position="30"/>
    </location>
</feature>
<evidence type="ECO:0000256" key="1">
    <source>
        <dbReference type="SAM" id="Phobius"/>
    </source>
</evidence>
<dbReference type="RefSeq" id="WP_095182895.1">
    <property type="nucleotide sequence ID" value="NZ_NIBD01000028.1"/>
</dbReference>
<organism evidence="2 3">
    <name type="scientific">Lactobacillus johnsonii</name>
    <dbReference type="NCBI Taxonomy" id="33959"/>
    <lineage>
        <taxon>Bacteria</taxon>
        <taxon>Bacillati</taxon>
        <taxon>Bacillota</taxon>
        <taxon>Bacilli</taxon>
        <taxon>Lactobacillales</taxon>
        <taxon>Lactobacillaceae</taxon>
        <taxon>Lactobacillus</taxon>
    </lineage>
</organism>
<comment type="caution">
    <text evidence="2">The sequence shown here is derived from an EMBL/GenBank/DDBJ whole genome shotgun (WGS) entry which is preliminary data.</text>
</comment>
<keyword evidence="1" id="KW-0812">Transmembrane</keyword>
<gene>
    <name evidence="2" type="ORF">A3Q24_05920</name>
</gene>
<feature type="transmembrane region" description="Helical" evidence="1">
    <location>
        <begin position="50"/>
        <end position="66"/>
    </location>
</feature>
<keyword evidence="1" id="KW-1133">Transmembrane helix</keyword>
<proteinExistence type="predicted"/>
<dbReference type="AlphaFoldDB" id="A0A267M8Q0"/>